<gene>
    <name evidence="2" type="ORF">PPERSA_05127</name>
</gene>
<dbReference type="AlphaFoldDB" id="A0A0V0QWA7"/>
<dbReference type="CDD" id="cd05379">
    <property type="entry name" value="CAP_bacterial"/>
    <property type="match status" value="1"/>
</dbReference>
<dbReference type="PANTHER" id="PTHR31157">
    <property type="entry name" value="SCP DOMAIN-CONTAINING PROTEIN"/>
    <property type="match status" value="1"/>
</dbReference>
<organism evidence="2 3">
    <name type="scientific">Pseudocohnilembus persalinus</name>
    <name type="common">Ciliate</name>
    <dbReference type="NCBI Taxonomy" id="266149"/>
    <lineage>
        <taxon>Eukaryota</taxon>
        <taxon>Sar</taxon>
        <taxon>Alveolata</taxon>
        <taxon>Ciliophora</taxon>
        <taxon>Intramacronucleata</taxon>
        <taxon>Oligohymenophorea</taxon>
        <taxon>Scuticociliatia</taxon>
        <taxon>Philasterida</taxon>
        <taxon>Pseudocohnilembidae</taxon>
        <taxon>Pseudocohnilembus</taxon>
    </lineage>
</organism>
<name>A0A0V0QWA7_PSEPJ</name>
<dbReference type="Pfam" id="PF00188">
    <property type="entry name" value="CAP"/>
    <property type="match status" value="1"/>
</dbReference>
<keyword evidence="3" id="KW-1185">Reference proteome</keyword>
<evidence type="ECO:0000313" key="3">
    <source>
        <dbReference type="Proteomes" id="UP000054937"/>
    </source>
</evidence>
<accession>A0A0V0QWA7</accession>
<dbReference type="InterPro" id="IPR035940">
    <property type="entry name" value="CAP_sf"/>
</dbReference>
<comment type="caution">
    <text evidence="2">The sequence shown here is derived from an EMBL/GenBank/DDBJ whole genome shotgun (WGS) entry which is preliminary data.</text>
</comment>
<dbReference type="EMBL" id="LDAU01000096">
    <property type="protein sequence ID" value="KRX06514.1"/>
    <property type="molecule type" value="Genomic_DNA"/>
</dbReference>
<dbReference type="SUPFAM" id="SSF55797">
    <property type="entry name" value="PR-1-like"/>
    <property type="match status" value="1"/>
</dbReference>
<dbReference type="Gene3D" id="3.40.33.10">
    <property type="entry name" value="CAP"/>
    <property type="match status" value="1"/>
</dbReference>
<evidence type="ECO:0000313" key="2">
    <source>
        <dbReference type="EMBL" id="KRX06514.1"/>
    </source>
</evidence>
<dbReference type="Proteomes" id="UP000054937">
    <property type="component" value="Unassembled WGS sequence"/>
</dbReference>
<protein>
    <submittedName>
        <fullName evidence="2">CAP domain</fullName>
    </submittedName>
</protein>
<reference evidence="2 3" key="1">
    <citation type="journal article" date="2015" name="Sci. Rep.">
        <title>Genome of the facultative scuticociliatosis pathogen Pseudocohnilembus persalinus provides insight into its virulence through horizontal gene transfer.</title>
        <authorList>
            <person name="Xiong J."/>
            <person name="Wang G."/>
            <person name="Cheng J."/>
            <person name="Tian M."/>
            <person name="Pan X."/>
            <person name="Warren A."/>
            <person name="Jiang C."/>
            <person name="Yuan D."/>
            <person name="Miao W."/>
        </authorList>
    </citation>
    <scope>NUCLEOTIDE SEQUENCE [LARGE SCALE GENOMIC DNA]</scope>
    <source>
        <strain evidence="2">36N120E</strain>
    </source>
</reference>
<feature type="domain" description="SCP" evidence="1">
    <location>
        <begin position="78"/>
        <end position="192"/>
    </location>
</feature>
<evidence type="ECO:0000259" key="1">
    <source>
        <dbReference type="Pfam" id="PF00188"/>
    </source>
</evidence>
<dbReference type="InterPro" id="IPR014044">
    <property type="entry name" value="CAP_dom"/>
</dbReference>
<proteinExistence type="predicted"/>
<dbReference type="PANTHER" id="PTHR31157:SF30">
    <property type="entry name" value="SCP DOMAIN-CONTAINING PROTEIN"/>
    <property type="match status" value="1"/>
</dbReference>
<dbReference type="InParanoid" id="A0A0V0QWA7"/>
<dbReference type="OrthoDB" id="568194at2759"/>
<sequence length="196" mass="23111">MSEKEKRVYYMKQAQQIRQQQSLTNEQMQFYQKQSQEFEKFGLKMAKKPKERIITMEKIEFDRIQEDQKALELLAWELSNKFRQENGLNPVKWSEGISQVCFKHSVNMGNKIVPFGHDGFNDRFIELQKISIVKSACENVAYSNQYINLAESIVKGWINSPGHRKNLLSHSNYMGIGVYRNSSGYWYFTQIFALMI</sequence>